<evidence type="ECO:0000259" key="3">
    <source>
        <dbReference type="Pfam" id="PF14323"/>
    </source>
</evidence>
<dbReference type="Gene3D" id="2.60.40.1190">
    <property type="match status" value="1"/>
</dbReference>
<dbReference type="Pfam" id="PF16216">
    <property type="entry name" value="GxGYxYP_N"/>
    <property type="match status" value="1"/>
</dbReference>
<dbReference type="InterPro" id="IPR010502">
    <property type="entry name" value="Carb-bd_dom_fam9"/>
</dbReference>
<dbReference type="Gene3D" id="2.60.40.10">
    <property type="entry name" value="Immunoglobulins"/>
    <property type="match status" value="1"/>
</dbReference>
<dbReference type="Pfam" id="PF06452">
    <property type="entry name" value="CBM9_1"/>
    <property type="match status" value="1"/>
</dbReference>
<proteinExistence type="predicted"/>
<evidence type="ECO:0000256" key="1">
    <source>
        <dbReference type="SAM" id="SignalP"/>
    </source>
</evidence>
<dbReference type="Gene3D" id="3.20.20.490">
    <property type="entry name" value="GxGYxYP glycoside hydrolase, C-terminal domain"/>
    <property type="match status" value="1"/>
</dbReference>
<dbReference type="InterPro" id="IPR025832">
    <property type="entry name" value="GxGYxYP_C"/>
</dbReference>
<dbReference type="EMBL" id="JBHLVF010000017">
    <property type="protein sequence ID" value="MFC0392181.1"/>
    <property type="molecule type" value="Genomic_DNA"/>
</dbReference>
<feature type="chain" id="PRO_5045651761" evidence="1">
    <location>
        <begin position="30"/>
        <end position="989"/>
    </location>
</feature>
<dbReference type="PANTHER" id="PTHR37321:SF1">
    <property type="entry name" value="EXPORTED PROTEIN"/>
    <property type="match status" value="1"/>
</dbReference>
<evidence type="ECO:0000313" key="5">
    <source>
        <dbReference type="EMBL" id="MFC0392181.1"/>
    </source>
</evidence>
<protein>
    <submittedName>
        <fullName evidence="5">Sugar-binding protein</fullName>
    </submittedName>
</protein>
<feature type="domain" description="GxGYxYP putative glycoside hydrolase C-terminal" evidence="3">
    <location>
        <begin position="539"/>
        <end position="674"/>
    </location>
</feature>
<dbReference type="Proteomes" id="UP001589818">
    <property type="component" value="Unassembled WGS sequence"/>
</dbReference>
<sequence length="989" mass="109911">MGSRGKWKRFGMALLVMSLVMSMMSGVAAAEKNDKKGRPMVVFDLKTFLSGMPNSQVAYDYLKLATALQGLVNRSQADLYYLYESNYVAKAEGMDSDRFWLEELSKKKGFLASRPVETPQTFNEVLERFASSVKGVVVWDSSVPATANVASTVAGVEGWLPVRYDETPGSPYTELVQNRGIPVKLNLVGKFTGQGTIEGTSLASTGSAKNDAYLWAKVKYLDTGRTNRTMMVYALDAVSWEFDQNKELNAQLVSFTMPTSMKPGESAEASITLRNNGIKPWTFAANDRLASAPDPLNEFVWEDLNGGFSQGPANQRVFMNPGETIEPGGQRTFVFTIVAPAAAGTYTFSAQMVRDGVTFYGGRIHREIEVTTSAEPGEPPVPETGLSEEFVYPDLFNSFLPNADYYIANKAFFFDLSPDELSLPNDDRNQTLGTDFRTLVELLRSQNRHAGENIITIGGFVPWWLKYTKHADAQARLEPVAAEWKYADEISKYNAQKDADAFGLVGLSNASLFQHVPLEKKFKQDNDKGKKMRKNYDPNKKYIAFYMGDYDSGAWTSGALPALWNDPKRGELPLAWAPVLGLSKRVPQVFNYLYDTMTENDYFVAGDNGSGYLNPMMLLEENRPDGLPDFLHVWEKYNKEYYERFDIDITGFLISGNSGYVPLEVQKSYARFSPDGVGNNAGFEQPVVKGTPFAQVYDLPNEPNAAAYGEILAQRLRGGEQFQMFRNVLFKPSTIVDGVNYVKQHYPELNFEVVDPYTYFRFYKEAAPWIKETKTYTSAKAAAPVQADGTVQPGEWDGAEQITVSAQSGDVLEFGQTWGVPGNLETNYKIKWDNEHLYVLEQRQDDSFQFTETGSQMYLSDASMLFLSLNGSKVGSTYLDGDYALMFTAGGPDGQPHMFIREGHNDGVTEYPLTQGTIASTVNDNHYTVEIAIPWSALQTIPFTPAEGATIGMSVLATHGPTNWGQIMWVGNGDDQSKWADLRFGGSGS</sequence>
<keyword evidence="1" id="KW-0732">Signal</keyword>
<feature type="domain" description="Carbohydrate-binding" evidence="2">
    <location>
        <begin position="788"/>
        <end position="981"/>
    </location>
</feature>
<organism evidence="5 6">
    <name type="scientific">Paenibacillus mendelii</name>
    <dbReference type="NCBI Taxonomy" id="206163"/>
    <lineage>
        <taxon>Bacteria</taxon>
        <taxon>Bacillati</taxon>
        <taxon>Bacillota</taxon>
        <taxon>Bacilli</taxon>
        <taxon>Bacillales</taxon>
        <taxon>Paenibacillaceae</taxon>
        <taxon>Paenibacillus</taxon>
    </lineage>
</organism>
<dbReference type="SUPFAM" id="SSF49344">
    <property type="entry name" value="CBD9-like"/>
    <property type="match status" value="1"/>
</dbReference>
<gene>
    <name evidence="5" type="ORF">ACFFJ8_12490</name>
</gene>
<comment type="caution">
    <text evidence="5">The sequence shown here is derived from an EMBL/GenBank/DDBJ whole genome shotgun (WGS) entry which is preliminary data.</text>
</comment>
<feature type="signal peptide" evidence="1">
    <location>
        <begin position="1"/>
        <end position="29"/>
    </location>
</feature>
<evidence type="ECO:0000259" key="2">
    <source>
        <dbReference type="Pfam" id="PF06452"/>
    </source>
</evidence>
<name>A0ABV6J8K1_9BACL</name>
<evidence type="ECO:0000313" key="6">
    <source>
        <dbReference type="Proteomes" id="UP001589818"/>
    </source>
</evidence>
<dbReference type="RefSeq" id="WP_204819296.1">
    <property type="nucleotide sequence ID" value="NZ_JANHOF010000003.1"/>
</dbReference>
<reference evidence="5 6" key="1">
    <citation type="submission" date="2024-09" db="EMBL/GenBank/DDBJ databases">
        <authorList>
            <person name="Sun Q."/>
            <person name="Mori K."/>
        </authorList>
    </citation>
    <scope>NUCLEOTIDE SEQUENCE [LARGE SCALE GENOMIC DNA]</scope>
    <source>
        <strain evidence="5 6">CCM 4839</strain>
    </source>
</reference>
<keyword evidence="6" id="KW-1185">Reference proteome</keyword>
<accession>A0ABV6J8K1</accession>
<dbReference type="PANTHER" id="PTHR37321">
    <property type="entry name" value="EXPORTED PROTEIN-RELATED"/>
    <property type="match status" value="1"/>
</dbReference>
<feature type="domain" description="GxGYxYP putative glycoside hydrolase first N-terminal" evidence="4">
    <location>
        <begin position="67"/>
        <end position="129"/>
    </location>
</feature>
<dbReference type="InterPro" id="IPR038410">
    <property type="entry name" value="GxGYxYP_C_sf"/>
</dbReference>
<dbReference type="InterPro" id="IPR013783">
    <property type="entry name" value="Ig-like_fold"/>
</dbReference>
<dbReference type="Pfam" id="PF14323">
    <property type="entry name" value="GxGYxYP_C"/>
    <property type="match status" value="1"/>
</dbReference>
<evidence type="ECO:0000259" key="4">
    <source>
        <dbReference type="Pfam" id="PF16216"/>
    </source>
</evidence>
<dbReference type="InterPro" id="IPR032626">
    <property type="entry name" value="GxGYxYP_N_1st"/>
</dbReference>